<protein>
    <submittedName>
        <fullName evidence="1">Uncharacterized protein</fullName>
    </submittedName>
</protein>
<evidence type="ECO:0000313" key="1">
    <source>
        <dbReference type="EMBL" id="TSE24344.1"/>
    </source>
</evidence>
<name>A0A554WLA1_9BURK</name>
<dbReference type="RefSeq" id="WP_143896205.1">
    <property type="nucleotide sequence ID" value="NZ_VJND01000013.1"/>
</dbReference>
<dbReference type="AlphaFoldDB" id="A0A554WLA1"/>
<organism evidence="1 2">
    <name type="scientific">Tepidimonas sediminis</name>
    <dbReference type="NCBI Taxonomy" id="2588941"/>
    <lineage>
        <taxon>Bacteria</taxon>
        <taxon>Pseudomonadati</taxon>
        <taxon>Pseudomonadota</taxon>
        <taxon>Betaproteobacteria</taxon>
        <taxon>Burkholderiales</taxon>
        <taxon>Tepidimonas</taxon>
    </lineage>
</organism>
<dbReference type="Proteomes" id="UP000320225">
    <property type="component" value="Unassembled WGS sequence"/>
</dbReference>
<dbReference type="EMBL" id="VJND01000013">
    <property type="protein sequence ID" value="TSE24344.1"/>
    <property type="molecule type" value="Genomic_DNA"/>
</dbReference>
<reference evidence="1 2" key="1">
    <citation type="submission" date="2019-07" db="EMBL/GenBank/DDBJ databases">
        <title>Tepidimonas sediminis YIM 72259 draft genome.</title>
        <authorList>
            <person name="Da Costa M.S."/>
            <person name="Froufe H.J.C."/>
            <person name="Egas C."/>
            <person name="Albuquerque L."/>
        </authorList>
    </citation>
    <scope>NUCLEOTIDE SEQUENCE [LARGE SCALE GENOMIC DNA]</scope>
    <source>
        <strain evidence="1 2">YIM 72259</strain>
    </source>
</reference>
<proteinExistence type="predicted"/>
<keyword evidence="2" id="KW-1185">Reference proteome</keyword>
<accession>A0A554WLA1</accession>
<dbReference type="OrthoDB" id="8913080at2"/>
<evidence type="ECO:0000313" key="2">
    <source>
        <dbReference type="Proteomes" id="UP000320225"/>
    </source>
</evidence>
<gene>
    <name evidence="1" type="ORF">Tsedi_01998</name>
</gene>
<comment type="caution">
    <text evidence="1">The sequence shown here is derived from an EMBL/GenBank/DDBJ whole genome shotgun (WGS) entry which is preliminary data.</text>
</comment>
<sequence>MQRHPDVLEGRLDKIAYPHIRERLQALRHDLPAMLEYVNHLFLDTRDGQRRGFDFTTASTLMEIKHDLMLQLDEYTRLKRHVLPWEQEFRVASPGRPYQPPVKLPKNW</sequence>